<dbReference type="EMBL" id="JAPQKT010000010">
    <property type="protein sequence ID" value="KAJ5217867.1"/>
    <property type="molecule type" value="Genomic_DNA"/>
</dbReference>
<sequence>MDFAGIANRIPSSGHYGFEQVRIPLSIQEGQFSTSFLVTSQIGIMMNESSALRWKLNAMGGNRSRGRWAQKGVFPAT</sequence>
<name>A0A9W9NDI5_PENCI</name>
<gene>
    <name evidence="1" type="ORF">N7469_011492</name>
</gene>
<comment type="caution">
    <text evidence="1">The sequence shown here is derived from an EMBL/GenBank/DDBJ whole genome shotgun (WGS) entry which is preliminary data.</text>
</comment>
<reference evidence="1" key="2">
    <citation type="journal article" date="2023" name="IMA Fungus">
        <title>Comparative genomic study of the Penicillium genus elucidates a diverse pangenome and 15 lateral gene transfer events.</title>
        <authorList>
            <person name="Petersen C."/>
            <person name="Sorensen T."/>
            <person name="Nielsen M.R."/>
            <person name="Sondergaard T.E."/>
            <person name="Sorensen J.L."/>
            <person name="Fitzpatrick D.A."/>
            <person name="Frisvad J.C."/>
            <person name="Nielsen K.L."/>
        </authorList>
    </citation>
    <scope>NUCLEOTIDE SEQUENCE</scope>
    <source>
        <strain evidence="1">IBT 23319</strain>
    </source>
</reference>
<organism evidence="1 2">
    <name type="scientific">Penicillium citrinum</name>
    <dbReference type="NCBI Taxonomy" id="5077"/>
    <lineage>
        <taxon>Eukaryota</taxon>
        <taxon>Fungi</taxon>
        <taxon>Dikarya</taxon>
        <taxon>Ascomycota</taxon>
        <taxon>Pezizomycotina</taxon>
        <taxon>Eurotiomycetes</taxon>
        <taxon>Eurotiomycetidae</taxon>
        <taxon>Eurotiales</taxon>
        <taxon>Aspergillaceae</taxon>
        <taxon>Penicillium</taxon>
    </lineage>
</organism>
<keyword evidence="2" id="KW-1185">Reference proteome</keyword>
<proteinExistence type="predicted"/>
<dbReference type="RefSeq" id="XP_056495461.1">
    <property type="nucleotide sequence ID" value="XM_056650397.1"/>
</dbReference>
<evidence type="ECO:0000313" key="2">
    <source>
        <dbReference type="Proteomes" id="UP001147733"/>
    </source>
</evidence>
<dbReference type="GeneID" id="81389564"/>
<dbReference type="Proteomes" id="UP001147733">
    <property type="component" value="Unassembled WGS sequence"/>
</dbReference>
<protein>
    <submittedName>
        <fullName evidence="1">Uncharacterized protein</fullName>
    </submittedName>
</protein>
<accession>A0A9W9NDI5</accession>
<reference evidence="1" key="1">
    <citation type="submission" date="2022-11" db="EMBL/GenBank/DDBJ databases">
        <authorList>
            <person name="Petersen C."/>
        </authorList>
    </citation>
    <scope>NUCLEOTIDE SEQUENCE</scope>
    <source>
        <strain evidence="1">IBT 23319</strain>
    </source>
</reference>
<evidence type="ECO:0000313" key="1">
    <source>
        <dbReference type="EMBL" id="KAJ5217867.1"/>
    </source>
</evidence>
<dbReference type="AlphaFoldDB" id="A0A9W9NDI5"/>